<name>A0A4Y2QLY9_ARAVE</name>
<organism evidence="1 2">
    <name type="scientific">Araneus ventricosus</name>
    <name type="common">Orbweaver spider</name>
    <name type="synonym">Epeira ventricosa</name>
    <dbReference type="NCBI Taxonomy" id="182803"/>
    <lineage>
        <taxon>Eukaryota</taxon>
        <taxon>Metazoa</taxon>
        <taxon>Ecdysozoa</taxon>
        <taxon>Arthropoda</taxon>
        <taxon>Chelicerata</taxon>
        <taxon>Arachnida</taxon>
        <taxon>Araneae</taxon>
        <taxon>Araneomorphae</taxon>
        <taxon>Entelegynae</taxon>
        <taxon>Araneoidea</taxon>
        <taxon>Araneidae</taxon>
        <taxon>Araneus</taxon>
    </lineage>
</organism>
<keyword evidence="2" id="KW-1185">Reference proteome</keyword>
<comment type="caution">
    <text evidence="1">The sequence shown here is derived from an EMBL/GenBank/DDBJ whole genome shotgun (WGS) entry which is preliminary data.</text>
</comment>
<evidence type="ECO:0000313" key="2">
    <source>
        <dbReference type="Proteomes" id="UP000499080"/>
    </source>
</evidence>
<proteinExistence type="predicted"/>
<dbReference type="EMBL" id="BGPR01014229">
    <property type="protein sequence ID" value="GBN64285.1"/>
    <property type="molecule type" value="Genomic_DNA"/>
</dbReference>
<gene>
    <name evidence="1" type="ORF">AVEN_1157_1</name>
</gene>
<reference evidence="1 2" key="1">
    <citation type="journal article" date="2019" name="Sci. Rep.">
        <title>Orb-weaving spider Araneus ventricosus genome elucidates the spidroin gene catalogue.</title>
        <authorList>
            <person name="Kono N."/>
            <person name="Nakamura H."/>
            <person name="Ohtoshi R."/>
            <person name="Moran D.A.P."/>
            <person name="Shinohara A."/>
            <person name="Yoshida Y."/>
            <person name="Fujiwara M."/>
            <person name="Mori M."/>
            <person name="Tomita M."/>
            <person name="Arakawa K."/>
        </authorList>
    </citation>
    <scope>NUCLEOTIDE SEQUENCE [LARGE SCALE GENOMIC DNA]</scope>
</reference>
<sequence>MRINMILKLLSPEYSVINIQFHCNICLGTFTDDVIFAFKYRESLYWLSKKDEKVSSSIRWLTRSYPCHARWRTKSVQRQSLRQHDYWSRSPISHLRPPPTPRVGSTWYHWREVTGFPVLLYPPAKRNPAFLSGGFSFTNSWLPSVV</sequence>
<protein>
    <submittedName>
        <fullName evidence="1">Uncharacterized protein</fullName>
    </submittedName>
</protein>
<evidence type="ECO:0000313" key="1">
    <source>
        <dbReference type="EMBL" id="GBN64285.1"/>
    </source>
</evidence>
<accession>A0A4Y2QLY9</accession>
<dbReference type="Proteomes" id="UP000499080">
    <property type="component" value="Unassembled WGS sequence"/>
</dbReference>
<dbReference type="AlphaFoldDB" id="A0A4Y2QLY9"/>